<comment type="caution">
    <text evidence="5">Lacks conserved residue(s) required for the propagation of feature annotation.</text>
</comment>
<evidence type="ECO:0000256" key="3">
    <source>
        <dbReference type="ARBA" id="ARBA00023157"/>
    </source>
</evidence>
<dbReference type="EMBL" id="NEDP02005262">
    <property type="protein sequence ID" value="OWF42549.1"/>
    <property type="molecule type" value="Genomic_DNA"/>
</dbReference>
<dbReference type="Proteomes" id="UP000242188">
    <property type="component" value="Unassembled WGS sequence"/>
</dbReference>
<organism evidence="8 9">
    <name type="scientific">Mizuhopecten yessoensis</name>
    <name type="common">Japanese scallop</name>
    <name type="synonym">Patinopecten yessoensis</name>
    <dbReference type="NCBI Taxonomy" id="6573"/>
    <lineage>
        <taxon>Eukaryota</taxon>
        <taxon>Metazoa</taxon>
        <taxon>Spiralia</taxon>
        <taxon>Lophotrochozoa</taxon>
        <taxon>Mollusca</taxon>
        <taxon>Bivalvia</taxon>
        <taxon>Autobranchia</taxon>
        <taxon>Pteriomorphia</taxon>
        <taxon>Pectinida</taxon>
        <taxon>Pectinoidea</taxon>
        <taxon>Pectinidae</taxon>
        <taxon>Mizuhopecten</taxon>
    </lineage>
</organism>
<dbReference type="SMART" id="SM00202">
    <property type="entry name" value="SR"/>
    <property type="match status" value="5"/>
</dbReference>
<feature type="domain" description="SRCR" evidence="7">
    <location>
        <begin position="422"/>
        <end position="518"/>
    </location>
</feature>
<accession>A0A210Q1J8</accession>
<dbReference type="STRING" id="6573.A0A210Q1J8"/>
<dbReference type="OrthoDB" id="6156774at2759"/>
<dbReference type="InterPro" id="IPR001190">
    <property type="entry name" value="SRCR"/>
</dbReference>
<name>A0A210Q1J8_MIZYE</name>
<evidence type="ECO:0000256" key="5">
    <source>
        <dbReference type="PROSITE-ProRule" id="PRU00196"/>
    </source>
</evidence>
<feature type="domain" description="SRCR" evidence="7">
    <location>
        <begin position="524"/>
        <end position="621"/>
    </location>
</feature>
<feature type="domain" description="SRCR" evidence="7">
    <location>
        <begin position="100"/>
        <end position="203"/>
    </location>
</feature>
<dbReference type="PANTHER" id="PTHR19331:SF465">
    <property type="entry name" value="EGG PEPTIDE SPERACT RECEPTOR"/>
    <property type="match status" value="1"/>
</dbReference>
<proteinExistence type="predicted"/>
<dbReference type="Pfam" id="PF00530">
    <property type="entry name" value="SRCR"/>
    <property type="match status" value="5"/>
</dbReference>
<feature type="domain" description="SRCR" evidence="7">
    <location>
        <begin position="313"/>
        <end position="418"/>
    </location>
</feature>
<comment type="caution">
    <text evidence="8">The sequence shown here is derived from an EMBL/GenBank/DDBJ whole genome shotgun (WGS) entry which is preliminary data.</text>
</comment>
<feature type="disulfide bond" evidence="5">
    <location>
        <begin position="591"/>
        <end position="601"/>
    </location>
</feature>
<evidence type="ECO:0000313" key="9">
    <source>
        <dbReference type="Proteomes" id="UP000242188"/>
    </source>
</evidence>
<keyword evidence="9" id="KW-1185">Reference proteome</keyword>
<keyword evidence="6" id="KW-0812">Transmembrane</keyword>
<dbReference type="PROSITE" id="PS00420">
    <property type="entry name" value="SRCR_1"/>
    <property type="match status" value="2"/>
</dbReference>
<evidence type="ECO:0000313" key="8">
    <source>
        <dbReference type="EMBL" id="OWF42549.1"/>
    </source>
</evidence>
<dbReference type="Gene3D" id="2.170.300.10">
    <property type="entry name" value="Tie2 ligand-binding domain superfamily"/>
    <property type="match status" value="1"/>
</dbReference>
<dbReference type="Gene3D" id="3.10.250.10">
    <property type="entry name" value="SRCR-like domain"/>
    <property type="match status" value="5"/>
</dbReference>
<dbReference type="FunFam" id="3.10.250.10:FF:000011">
    <property type="entry name" value="Scavenger receptor class A member 5"/>
    <property type="match status" value="2"/>
</dbReference>
<sequence>MAELVWRLPYSLYRDMGMQCWRLEFSVAQIGDMMMWQSNKEVDPGELSISVSYNTFTHARGLLYLKECDRNVYDNTRILRRMKGLLFLFDVIVVSTATSVRLRGVNSSPYRGRVEVYHNGSWGTICDDSWTDDDAAVICRMLNFRKGGKAYRNAYFGAGSGHIWLDDVNCTQGHTVNDISDCQHPSWGTNNCGHYEDAGVTCTFINIRLVNGSNDDNGRVEVYHNDSWGTICDDGWTSADSKVVCRQLGYRDQLFYNVTAAYGQGTGPILMDDVNCSLGYIPDRIWNCSFNGWGVNNCRHGEDIGVACAKNSVRLVNGHSTYTGRVEILQNGRWGTICDDAFGDEEAQAVCRIFGKKYGTANAYFGAGTGAIYVDELDCSPSYSSDIDALLLGSTLCSFNGWGINDCSHSEDVGVWCLSQEIRLVTEHLSRQGRVEINYAETWGTICADDWDIVASTLVCRILGYRGGIPFRPVPGSGRIWLDNVRCLTSNTDIAECRRNNWGNHNCDHYKDAGVWCARKSYDVVLADGSDHSGRVNIYYGDSFRTLCYGYLDTRNADVLCRLVGYRYGGKIFKNPNYVETTRSSLRNLRCEGTEASLSLCNGTWGSYNCPEGNDIWIDCITSCDERQFGHLCNEQCHCKVPGCDIDSGRCRRGGCLLGWHGLSCSQECENGTFGQACIQSCHCKTPGCDHVTGNCNDQDEGCEDGWTGSSCDKECGLGSFGTNCIENCHCLVPGCDHSTGVCNTCDCQSGWTGHSCNISTLVEQQGNISDESSIGTISIAVVFSALLVASVTFNIWLYVTNKRIKASNMDKDQCYQNVPRQQLESTVMSQPEYEDLQVMGATITAYENVSFESGYDTMEIQTSRGRDKAAHK</sequence>
<dbReference type="GO" id="GO:0016020">
    <property type="term" value="C:membrane"/>
    <property type="evidence" value="ECO:0007669"/>
    <property type="project" value="InterPro"/>
</dbReference>
<evidence type="ECO:0000259" key="7">
    <source>
        <dbReference type="PROSITE" id="PS50287"/>
    </source>
</evidence>
<keyword evidence="2" id="KW-0677">Repeat</keyword>
<keyword evidence="6" id="KW-1133">Transmembrane helix</keyword>
<keyword evidence="6" id="KW-0472">Membrane</keyword>
<dbReference type="FunFam" id="3.10.250.10:FF:000001">
    <property type="entry name" value="Lysyl oxidase 4 isoform X1"/>
    <property type="match status" value="2"/>
</dbReference>
<dbReference type="InterPro" id="IPR036772">
    <property type="entry name" value="SRCR-like_dom_sf"/>
</dbReference>
<evidence type="ECO:0000256" key="1">
    <source>
        <dbReference type="ARBA" id="ARBA00022729"/>
    </source>
</evidence>
<feature type="domain" description="SRCR" evidence="7">
    <location>
        <begin position="207"/>
        <end position="309"/>
    </location>
</feature>
<feature type="disulfide bond" evidence="5">
    <location>
        <begin position="487"/>
        <end position="497"/>
    </location>
</feature>
<dbReference type="AlphaFoldDB" id="A0A210Q1J8"/>
<dbReference type="PANTHER" id="PTHR19331">
    <property type="entry name" value="SCAVENGER RECEPTOR DOMAIN-CONTAINING"/>
    <property type="match status" value="1"/>
</dbReference>
<keyword evidence="1" id="KW-0732">Signal</keyword>
<evidence type="ECO:0000256" key="4">
    <source>
        <dbReference type="ARBA" id="ARBA00023180"/>
    </source>
</evidence>
<protein>
    <submittedName>
        <fullName evidence="8">Deleted in malignant brain tumors 1 protein</fullName>
    </submittedName>
</protein>
<reference evidence="8 9" key="1">
    <citation type="journal article" date="2017" name="Nat. Ecol. Evol.">
        <title>Scallop genome provides insights into evolution of bilaterian karyotype and development.</title>
        <authorList>
            <person name="Wang S."/>
            <person name="Zhang J."/>
            <person name="Jiao W."/>
            <person name="Li J."/>
            <person name="Xun X."/>
            <person name="Sun Y."/>
            <person name="Guo X."/>
            <person name="Huan P."/>
            <person name="Dong B."/>
            <person name="Zhang L."/>
            <person name="Hu X."/>
            <person name="Sun X."/>
            <person name="Wang J."/>
            <person name="Zhao C."/>
            <person name="Wang Y."/>
            <person name="Wang D."/>
            <person name="Huang X."/>
            <person name="Wang R."/>
            <person name="Lv J."/>
            <person name="Li Y."/>
            <person name="Zhang Z."/>
            <person name="Liu B."/>
            <person name="Lu W."/>
            <person name="Hui Y."/>
            <person name="Liang J."/>
            <person name="Zhou Z."/>
            <person name="Hou R."/>
            <person name="Li X."/>
            <person name="Liu Y."/>
            <person name="Li H."/>
            <person name="Ning X."/>
            <person name="Lin Y."/>
            <person name="Zhao L."/>
            <person name="Xing Q."/>
            <person name="Dou J."/>
            <person name="Li Y."/>
            <person name="Mao J."/>
            <person name="Guo H."/>
            <person name="Dou H."/>
            <person name="Li T."/>
            <person name="Mu C."/>
            <person name="Jiang W."/>
            <person name="Fu Q."/>
            <person name="Fu X."/>
            <person name="Miao Y."/>
            <person name="Liu J."/>
            <person name="Yu Q."/>
            <person name="Li R."/>
            <person name="Liao H."/>
            <person name="Li X."/>
            <person name="Kong Y."/>
            <person name="Jiang Z."/>
            <person name="Chourrout D."/>
            <person name="Li R."/>
            <person name="Bao Z."/>
        </authorList>
    </citation>
    <scope>NUCLEOTIDE SEQUENCE [LARGE SCALE GENOMIC DNA]</scope>
    <source>
        <strain evidence="8 9">PY_sf001</strain>
    </source>
</reference>
<dbReference type="PROSITE" id="PS50287">
    <property type="entry name" value="SRCR_2"/>
    <property type="match status" value="5"/>
</dbReference>
<dbReference type="SUPFAM" id="SSF56487">
    <property type="entry name" value="SRCR-like"/>
    <property type="match status" value="5"/>
</dbReference>
<dbReference type="PRINTS" id="PR00258">
    <property type="entry name" value="SPERACTRCPTR"/>
</dbReference>
<gene>
    <name evidence="8" type="ORF">KP79_PYT06578</name>
</gene>
<keyword evidence="4" id="KW-0325">Glycoprotein</keyword>
<feature type="transmembrane region" description="Helical" evidence="6">
    <location>
        <begin position="778"/>
        <end position="800"/>
    </location>
</feature>
<evidence type="ECO:0000256" key="2">
    <source>
        <dbReference type="ARBA" id="ARBA00022737"/>
    </source>
</evidence>
<evidence type="ECO:0000256" key="6">
    <source>
        <dbReference type="SAM" id="Phobius"/>
    </source>
</evidence>
<keyword evidence="3 5" id="KW-1015">Disulfide bond</keyword>